<evidence type="ECO:0000313" key="2">
    <source>
        <dbReference type="Proteomes" id="UP000289024"/>
    </source>
</evidence>
<dbReference type="AlphaFoldDB" id="A0AB37V1T5"/>
<dbReference type="Gene3D" id="3.90.640.10">
    <property type="entry name" value="Actin, Chain A, domain 4"/>
    <property type="match status" value="1"/>
</dbReference>
<dbReference type="Gene3D" id="3.30.420.40">
    <property type="match status" value="2"/>
</dbReference>
<name>A0AB37V1T5_HELPX</name>
<dbReference type="EMBL" id="RJHK01000002">
    <property type="protein sequence ID" value="RVZ36067.1"/>
    <property type="molecule type" value="Genomic_DNA"/>
</dbReference>
<gene>
    <name evidence="1" type="ORF">EC547_01845</name>
</gene>
<accession>A0AB37V1T5</accession>
<organism evidence="1 2">
    <name type="scientific">Helicobacter pylori</name>
    <name type="common">Campylobacter pylori</name>
    <dbReference type="NCBI Taxonomy" id="210"/>
    <lineage>
        <taxon>Bacteria</taxon>
        <taxon>Pseudomonadati</taxon>
        <taxon>Campylobacterota</taxon>
        <taxon>Epsilonproteobacteria</taxon>
        <taxon>Campylobacterales</taxon>
        <taxon>Helicobacteraceae</taxon>
        <taxon>Helicobacter</taxon>
    </lineage>
</organism>
<protein>
    <recommendedName>
        <fullName evidence="3">Dihydrolipoamide acetyltransferase</fullName>
    </recommendedName>
</protein>
<proteinExistence type="predicted"/>
<comment type="caution">
    <text evidence="1">The sequence shown here is derived from an EMBL/GenBank/DDBJ whole genome shotgun (WGS) entry which is preliminary data.</text>
</comment>
<dbReference type="Proteomes" id="UP000289024">
    <property type="component" value="Unassembled WGS sequence"/>
</dbReference>
<reference evidence="1 2" key="1">
    <citation type="submission" date="2018-10" db="EMBL/GenBank/DDBJ databases">
        <title>Genetic determinants and prediction of antibiotic resistance phenotypes in Helicobacter pylori.</title>
        <authorList>
            <person name="Wagner K."/>
        </authorList>
    </citation>
    <scope>NUCLEOTIDE SEQUENCE [LARGE SCALE GENOMIC DNA]</scope>
    <source>
        <strain evidence="1 2">ZH97</strain>
    </source>
</reference>
<evidence type="ECO:0008006" key="3">
    <source>
        <dbReference type="Google" id="ProtNLM"/>
    </source>
</evidence>
<evidence type="ECO:0000313" key="1">
    <source>
        <dbReference type="EMBL" id="RVZ36067.1"/>
    </source>
</evidence>
<sequence length="808" mass="92489">MVTPLKSLKLPIGHPLVEILCELSLNNKAVFNEEAPINFKKEVSEEEKIKFKQALRALHAIVNNETSSRYLSDENQKFIEDLVQDKKITNEKIEKTLEIVSYSDVDVDFEKFKEFMLNVDSVAVGLKSYSQSQLLDLNGGHWDLEVPSAPKESVTFRFDNLDSSGKEMNFYARSSLKDLNKGVVAIDFGTKSTTASYMDKTGTYRLLSIGGLVDDASPTKFENPTIMEFRHRKKFIIEYNALDHRPFTEKNDIEVAHEAQKNVAGVKGNDLYRFFSQLKQWAGADEKQNFRDCEKDFPLESFTHCTDFNPIEIYAYYIGRCINNMENGVFLKYFLSYPIKYEKHQAEKIRESFERGLKKSLPRHVFDDEKTAKTFKVELRASEPCAYAISALKSYGFFKSEKLDKPIYYGVFDFGGGTTDFDFGKWEKSASSKFLYKMTHFSSGGDKYLGGENLLELLAFEAYAKNFQELKAKDIIIAKPNYDRIDTQRFGSFMQNSREAHLNLQTIASKLRPFLEKLDADIIEAIEENENFEIKDFEKDFKVQLFDRNGGNSISVEDFKVDCKELLSILKDKIDDGVANFFAGFSKVMAEDIDNQCWAFHIFLGGNARKSVLVKQAFENAKEKQLKAYKQKTSKDDFTFILYEPLGTEASDKQILELTGEDVSKIPPYLKPTCKTGVAFGLLESRPKTGGIERPSIDSNPVFKYDLGIEREGKFHAKIHRDSLKPNEYQIFQTKEEWGGFDGLEIRYSDKPLANTNTLNIQDTQMISIALEEHEEVDVKVCCVDSQSIKVGLFKDDQLIYESEVEKL</sequence>
<dbReference type="RefSeq" id="WP_128037368.1">
    <property type="nucleotide sequence ID" value="NZ_RJHK01000002.1"/>
</dbReference>
<dbReference type="PROSITE" id="PS00018">
    <property type="entry name" value="EF_HAND_1"/>
    <property type="match status" value="1"/>
</dbReference>
<dbReference type="InterPro" id="IPR018247">
    <property type="entry name" value="EF_Hand_1_Ca_BS"/>
</dbReference>